<protein>
    <submittedName>
        <fullName evidence="3">Sensor histidine kinase</fullName>
        <ecNumber evidence="3">2.7.13.3</ecNumber>
    </submittedName>
</protein>
<feature type="transmembrane region" description="Helical" evidence="1">
    <location>
        <begin position="78"/>
        <end position="100"/>
    </location>
</feature>
<dbReference type="Pfam" id="PF06580">
    <property type="entry name" value="His_kinase"/>
    <property type="match status" value="1"/>
</dbReference>
<keyword evidence="4" id="KW-1185">Reference proteome</keyword>
<name>A0ABW6AH71_9BACT</name>
<keyword evidence="1" id="KW-0472">Membrane</keyword>
<dbReference type="InterPro" id="IPR050640">
    <property type="entry name" value="Bact_2-comp_sensor_kinase"/>
</dbReference>
<dbReference type="GO" id="GO:0004673">
    <property type="term" value="F:protein histidine kinase activity"/>
    <property type="evidence" value="ECO:0007669"/>
    <property type="project" value="UniProtKB-EC"/>
</dbReference>
<feature type="transmembrane region" description="Helical" evidence="1">
    <location>
        <begin position="149"/>
        <end position="165"/>
    </location>
</feature>
<dbReference type="PANTHER" id="PTHR34220:SF7">
    <property type="entry name" value="SENSOR HISTIDINE KINASE YPDA"/>
    <property type="match status" value="1"/>
</dbReference>
<dbReference type="Gene3D" id="3.30.565.10">
    <property type="entry name" value="Histidine kinase-like ATPase, C-terminal domain"/>
    <property type="match status" value="1"/>
</dbReference>
<dbReference type="Proteomes" id="UP001597512">
    <property type="component" value="Unassembled WGS sequence"/>
</dbReference>
<dbReference type="InterPro" id="IPR010559">
    <property type="entry name" value="Sig_transdc_His_kin_internal"/>
</dbReference>
<feature type="domain" description="Signal transduction histidine kinase internal region" evidence="2">
    <location>
        <begin position="189"/>
        <end position="266"/>
    </location>
</feature>
<gene>
    <name evidence="3" type="ORF">ACFS25_13560</name>
</gene>
<dbReference type="PANTHER" id="PTHR34220">
    <property type="entry name" value="SENSOR HISTIDINE KINASE YPDA"/>
    <property type="match status" value="1"/>
</dbReference>
<dbReference type="InterPro" id="IPR036890">
    <property type="entry name" value="HATPase_C_sf"/>
</dbReference>
<keyword evidence="1" id="KW-0812">Transmembrane</keyword>
<dbReference type="EC" id="2.7.13.3" evidence="3"/>
<feature type="transmembrane region" description="Helical" evidence="1">
    <location>
        <begin position="120"/>
        <end position="137"/>
    </location>
</feature>
<keyword evidence="1" id="KW-1133">Transmembrane helix</keyword>
<keyword evidence="3" id="KW-0808">Transferase</keyword>
<evidence type="ECO:0000313" key="3">
    <source>
        <dbReference type="EMBL" id="MFD2934816.1"/>
    </source>
</evidence>
<dbReference type="EMBL" id="JBHUOM010000007">
    <property type="protein sequence ID" value="MFD2934816.1"/>
    <property type="molecule type" value="Genomic_DNA"/>
</dbReference>
<keyword evidence="3" id="KW-0418">Kinase</keyword>
<sequence>MMFSSIRSLFVRIVRRLAVWLLIGISIYMINGAYIRSDEGPIKNLVLFAMYSLVILIYEVNVHWLFVRYLYNARWIQFLSGSIALLGTVHTLTYIIYPLLQLVAHISESKIVAGPSGSSLFYWYRIHQLGVLGWLYNWEAISLVLLNPYFYASLFLLATLFRYYLSLGSDVRQTELTNLALNQENNLLELDLLKAQLNPHFLLNALNSIYARVINADEQAANLVLRLAELMRYNLYETEAPTVSLDQELGYIENYLQLEQARHGQRVEILFSNEGMDEHLFIVPLILLAFVENAFKHGVGGQQQEAYVWVEAHIEQTATLIFTVQNSLATSVQRHFPDQKSGGIGLPNVRQRLALLYPNAHQIDVEHSVDSYAVTLTLQLA</sequence>
<accession>A0ABW6AH71</accession>
<reference evidence="4" key="1">
    <citation type="journal article" date="2019" name="Int. J. Syst. Evol. Microbiol.">
        <title>The Global Catalogue of Microorganisms (GCM) 10K type strain sequencing project: providing services to taxonomists for standard genome sequencing and annotation.</title>
        <authorList>
            <consortium name="The Broad Institute Genomics Platform"/>
            <consortium name="The Broad Institute Genome Sequencing Center for Infectious Disease"/>
            <person name="Wu L."/>
            <person name="Ma J."/>
        </authorList>
    </citation>
    <scope>NUCLEOTIDE SEQUENCE [LARGE SCALE GENOMIC DNA]</scope>
    <source>
        <strain evidence="4">KCTC 52490</strain>
    </source>
</reference>
<feature type="transmembrane region" description="Helical" evidence="1">
    <location>
        <begin position="48"/>
        <end position="66"/>
    </location>
</feature>
<comment type="caution">
    <text evidence="3">The sequence shown here is derived from an EMBL/GenBank/DDBJ whole genome shotgun (WGS) entry which is preliminary data.</text>
</comment>
<dbReference type="SUPFAM" id="SSF55874">
    <property type="entry name" value="ATPase domain of HSP90 chaperone/DNA topoisomerase II/histidine kinase"/>
    <property type="match status" value="1"/>
</dbReference>
<organism evidence="3 4">
    <name type="scientific">Spirosoma flavum</name>
    <dbReference type="NCBI Taxonomy" id="2048557"/>
    <lineage>
        <taxon>Bacteria</taxon>
        <taxon>Pseudomonadati</taxon>
        <taxon>Bacteroidota</taxon>
        <taxon>Cytophagia</taxon>
        <taxon>Cytophagales</taxon>
        <taxon>Cytophagaceae</taxon>
        <taxon>Spirosoma</taxon>
    </lineage>
</organism>
<evidence type="ECO:0000256" key="1">
    <source>
        <dbReference type="SAM" id="Phobius"/>
    </source>
</evidence>
<proteinExistence type="predicted"/>
<evidence type="ECO:0000259" key="2">
    <source>
        <dbReference type="Pfam" id="PF06580"/>
    </source>
</evidence>
<dbReference type="RefSeq" id="WP_381501540.1">
    <property type="nucleotide sequence ID" value="NZ_JBHUOM010000007.1"/>
</dbReference>
<evidence type="ECO:0000313" key="4">
    <source>
        <dbReference type="Proteomes" id="UP001597512"/>
    </source>
</evidence>